<dbReference type="GeneID" id="30582742"/>
<protein>
    <submittedName>
        <fullName evidence="1">Uncharacterized protein</fullName>
    </submittedName>
</protein>
<evidence type="ECO:0000313" key="4">
    <source>
        <dbReference type="Proteomes" id="UP000186879"/>
    </source>
</evidence>
<evidence type="ECO:0000313" key="3">
    <source>
        <dbReference type="EMBL" id="SDW16147.1"/>
    </source>
</evidence>
<dbReference type="EMBL" id="CP017921">
    <property type="protein sequence ID" value="APH38592.1"/>
    <property type="molecule type" value="Genomic_DNA"/>
</dbReference>
<gene>
    <name evidence="1" type="ORF">BHR79_03220</name>
    <name evidence="2" type="ORF">EFE40_07640</name>
    <name evidence="3" type="ORF">SAMN04515625_0477</name>
</gene>
<reference evidence="1 4" key="1">
    <citation type="submission" date="2016-10" db="EMBL/GenBank/DDBJ databases">
        <title>Methanohalophilus halophilus.</title>
        <authorList>
            <person name="L'haridon S."/>
        </authorList>
    </citation>
    <scope>NUCLEOTIDE SEQUENCE [LARGE SCALE GENOMIC DNA]</scope>
    <source>
        <strain evidence="1 4">Z-7982</strain>
    </source>
</reference>
<dbReference type="RefSeq" id="WP_072561046.1">
    <property type="nucleotide sequence ID" value="NZ_CP017921.1"/>
</dbReference>
<evidence type="ECO:0000313" key="2">
    <source>
        <dbReference type="EMBL" id="RNI08408.1"/>
    </source>
</evidence>
<accession>A0A1L3Q142</accession>
<dbReference type="EMBL" id="FNMU01000001">
    <property type="protein sequence ID" value="SDW16147.1"/>
    <property type="molecule type" value="Genomic_DNA"/>
</dbReference>
<dbReference type="AlphaFoldDB" id="A0A1L3Q142"/>
<evidence type="ECO:0000313" key="1">
    <source>
        <dbReference type="EMBL" id="APH38592.1"/>
    </source>
</evidence>
<dbReference type="Proteomes" id="UP000186879">
    <property type="component" value="Chromosome"/>
</dbReference>
<evidence type="ECO:0000313" key="6">
    <source>
        <dbReference type="Proteomes" id="UP000267921"/>
    </source>
</evidence>
<proteinExistence type="predicted"/>
<sequence>MIADSVEWIVENNHYSDTLMSYNSKIARGALSWSTEAPELCEIEERYANVCREIMDIAIQENRAPADCVNQVCSRNGIGVNELVQVLKANLG</sequence>
<dbReference type="Proteomes" id="UP000267921">
    <property type="component" value="Unassembled WGS sequence"/>
</dbReference>
<dbReference type="OrthoDB" id="373870at2157"/>
<name>A0A1L3Q142_9EURY</name>
<dbReference type="KEGG" id="mhaz:BHR79_03220"/>
<dbReference type="EMBL" id="RJJG01000005">
    <property type="protein sequence ID" value="RNI08408.1"/>
    <property type="molecule type" value="Genomic_DNA"/>
</dbReference>
<organism evidence="1 4">
    <name type="scientific">Methanohalophilus halophilus</name>
    <dbReference type="NCBI Taxonomy" id="2177"/>
    <lineage>
        <taxon>Archaea</taxon>
        <taxon>Methanobacteriati</taxon>
        <taxon>Methanobacteriota</taxon>
        <taxon>Stenosarchaea group</taxon>
        <taxon>Methanomicrobia</taxon>
        <taxon>Methanosarcinales</taxon>
        <taxon>Methanosarcinaceae</taxon>
        <taxon>Methanohalophilus</taxon>
    </lineage>
</organism>
<reference evidence="3 5" key="2">
    <citation type="submission" date="2016-10" db="EMBL/GenBank/DDBJ databases">
        <authorList>
            <person name="de Groot N.N."/>
        </authorList>
    </citation>
    <scope>NUCLEOTIDE SEQUENCE [LARGE SCALE GENOMIC DNA]</scope>
    <source>
        <strain evidence="3 5">Z-7982</strain>
    </source>
</reference>
<dbReference type="Proteomes" id="UP000198669">
    <property type="component" value="Unassembled WGS sequence"/>
</dbReference>
<keyword evidence="4" id="KW-1185">Reference proteome</keyword>
<evidence type="ECO:0000313" key="5">
    <source>
        <dbReference type="Proteomes" id="UP000198669"/>
    </source>
</evidence>
<reference evidence="2 6" key="3">
    <citation type="submission" date="2018-10" db="EMBL/GenBank/DDBJ databases">
        <title>Cultivation of a novel Methanohalophilus strain from Kebrit Deep of the Red Sea and a genomic comparison of members of the genus Methanohalophilus.</title>
        <authorList>
            <person name="Guan Y."/>
            <person name="Ngugi D.K."/>
            <person name="Stingl U."/>
        </authorList>
    </citation>
    <scope>NUCLEOTIDE SEQUENCE [LARGE SCALE GENOMIC DNA]</scope>
    <source>
        <strain evidence="2 6">DSM 3094</strain>
    </source>
</reference>